<protein>
    <recommendedName>
        <fullName evidence="2">histidine kinase</fullName>
        <ecNumber evidence="2">2.7.13.3</ecNumber>
    </recommendedName>
</protein>
<evidence type="ECO:0000259" key="10">
    <source>
        <dbReference type="Pfam" id="PF02518"/>
    </source>
</evidence>
<dbReference type="InterPro" id="IPR050482">
    <property type="entry name" value="Sensor_HK_TwoCompSys"/>
</dbReference>
<evidence type="ECO:0000256" key="3">
    <source>
        <dbReference type="ARBA" id="ARBA00022553"/>
    </source>
</evidence>
<keyword evidence="8" id="KW-0902">Two-component regulatory system</keyword>
<evidence type="ECO:0000313" key="12">
    <source>
        <dbReference type="EMBL" id="GAA2106773.1"/>
    </source>
</evidence>
<keyword evidence="4" id="KW-0808">Transferase</keyword>
<dbReference type="Proteomes" id="UP001500443">
    <property type="component" value="Unassembled WGS sequence"/>
</dbReference>
<keyword evidence="5" id="KW-0547">Nucleotide-binding</keyword>
<evidence type="ECO:0000256" key="9">
    <source>
        <dbReference type="SAM" id="Phobius"/>
    </source>
</evidence>
<dbReference type="InterPro" id="IPR011712">
    <property type="entry name" value="Sig_transdc_His_kin_sub3_dim/P"/>
</dbReference>
<feature type="domain" description="Signal transduction histidine kinase subgroup 3 dimerisation and phosphoacceptor" evidence="11">
    <location>
        <begin position="198"/>
        <end position="264"/>
    </location>
</feature>
<dbReference type="InterPro" id="IPR003594">
    <property type="entry name" value="HATPase_dom"/>
</dbReference>
<dbReference type="GO" id="GO:0016301">
    <property type="term" value="F:kinase activity"/>
    <property type="evidence" value="ECO:0007669"/>
    <property type="project" value="UniProtKB-KW"/>
</dbReference>
<dbReference type="RefSeq" id="WP_344286682.1">
    <property type="nucleotide sequence ID" value="NZ_BAAAPF010000001.1"/>
</dbReference>
<evidence type="ECO:0000256" key="5">
    <source>
        <dbReference type="ARBA" id="ARBA00022741"/>
    </source>
</evidence>
<sequence>MRPILLRRLRTAAGVLTGGLTALVELPLVALCGLWLLATWPWPRQAPGGGAPRATRPPYAAAARLAAVERTRMTYFYGSELAPPPVGPRSLRYLALRWAVGVLGGAVLLSALIGALYGSTLLWVWFVARDANPAVITGSALAGLFLLFLSVQGVDGVAALDNHLAHRFLGPSPADLLQRRIGELSATRAGVVAAVHDERRRIERDLHDGVQQRLVVLGMLLGRARRTAAADPAKSEELLRQAHEQAQLTLTDLREVAWRVYPAALDDAGLREALEALAERAELPVRIDYALAEPLPEAVRTVAYFTVSEAVTNAIKHSSATLVTVRLTRDATMARVSIEDDGTGGANPAGGGLLGLARRVAALDGRLTVSSPPGGPTAVTAELPCA</sequence>
<dbReference type="EC" id="2.7.13.3" evidence="2"/>
<feature type="domain" description="Histidine kinase/HSP90-like ATPase" evidence="10">
    <location>
        <begin position="306"/>
        <end position="384"/>
    </location>
</feature>
<reference evidence="12 13" key="1">
    <citation type="journal article" date="2019" name="Int. J. Syst. Evol. Microbiol.">
        <title>The Global Catalogue of Microorganisms (GCM) 10K type strain sequencing project: providing services to taxonomists for standard genome sequencing and annotation.</title>
        <authorList>
            <consortium name="The Broad Institute Genomics Platform"/>
            <consortium name="The Broad Institute Genome Sequencing Center for Infectious Disease"/>
            <person name="Wu L."/>
            <person name="Ma J."/>
        </authorList>
    </citation>
    <scope>NUCLEOTIDE SEQUENCE [LARGE SCALE GENOMIC DNA]</scope>
    <source>
        <strain evidence="12 13">JCM 15481</strain>
    </source>
</reference>
<dbReference type="Pfam" id="PF02518">
    <property type="entry name" value="HATPase_c"/>
    <property type="match status" value="1"/>
</dbReference>
<dbReference type="Gene3D" id="3.30.565.10">
    <property type="entry name" value="Histidine kinase-like ATPase, C-terminal domain"/>
    <property type="match status" value="1"/>
</dbReference>
<evidence type="ECO:0000259" key="11">
    <source>
        <dbReference type="Pfam" id="PF07730"/>
    </source>
</evidence>
<keyword evidence="13" id="KW-1185">Reference proteome</keyword>
<dbReference type="Gene3D" id="1.20.5.1930">
    <property type="match status" value="1"/>
</dbReference>
<evidence type="ECO:0000256" key="6">
    <source>
        <dbReference type="ARBA" id="ARBA00022777"/>
    </source>
</evidence>
<feature type="transmembrane region" description="Helical" evidence="9">
    <location>
        <begin position="98"/>
        <end position="127"/>
    </location>
</feature>
<feature type="transmembrane region" description="Helical" evidence="9">
    <location>
        <begin position="12"/>
        <end position="38"/>
    </location>
</feature>
<keyword evidence="9" id="KW-0472">Membrane</keyword>
<name>A0ABN2XA86_9ACTN</name>
<accession>A0ABN2XA86</accession>
<comment type="caution">
    <text evidence="12">The sequence shown here is derived from an EMBL/GenBank/DDBJ whole genome shotgun (WGS) entry which is preliminary data.</text>
</comment>
<keyword evidence="3" id="KW-0597">Phosphoprotein</keyword>
<keyword evidence="7" id="KW-0067">ATP-binding</keyword>
<evidence type="ECO:0000256" key="1">
    <source>
        <dbReference type="ARBA" id="ARBA00000085"/>
    </source>
</evidence>
<evidence type="ECO:0000313" key="13">
    <source>
        <dbReference type="Proteomes" id="UP001500443"/>
    </source>
</evidence>
<keyword evidence="6 12" id="KW-0418">Kinase</keyword>
<dbReference type="InterPro" id="IPR036890">
    <property type="entry name" value="HATPase_C_sf"/>
</dbReference>
<organism evidence="12 13">
    <name type="scientific">Streptomyces synnematoformans</name>
    <dbReference type="NCBI Taxonomy" id="415721"/>
    <lineage>
        <taxon>Bacteria</taxon>
        <taxon>Bacillati</taxon>
        <taxon>Actinomycetota</taxon>
        <taxon>Actinomycetes</taxon>
        <taxon>Kitasatosporales</taxon>
        <taxon>Streptomycetaceae</taxon>
        <taxon>Streptomyces</taxon>
    </lineage>
</organism>
<evidence type="ECO:0000256" key="2">
    <source>
        <dbReference type="ARBA" id="ARBA00012438"/>
    </source>
</evidence>
<keyword evidence="9" id="KW-0812">Transmembrane</keyword>
<keyword evidence="9" id="KW-1133">Transmembrane helix</keyword>
<gene>
    <name evidence="12" type="ORF">GCM10009802_01370</name>
</gene>
<evidence type="ECO:0000256" key="7">
    <source>
        <dbReference type="ARBA" id="ARBA00022840"/>
    </source>
</evidence>
<proteinExistence type="predicted"/>
<dbReference type="SUPFAM" id="SSF55874">
    <property type="entry name" value="ATPase domain of HSP90 chaperone/DNA topoisomerase II/histidine kinase"/>
    <property type="match status" value="1"/>
</dbReference>
<dbReference type="EMBL" id="BAAAPF010000001">
    <property type="protein sequence ID" value="GAA2106773.1"/>
    <property type="molecule type" value="Genomic_DNA"/>
</dbReference>
<evidence type="ECO:0000256" key="8">
    <source>
        <dbReference type="ARBA" id="ARBA00023012"/>
    </source>
</evidence>
<dbReference type="Pfam" id="PF07730">
    <property type="entry name" value="HisKA_3"/>
    <property type="match status" value="1"/>
</dbReference>
<evidence type="ECO:0000256" key="4">
    <source>
        <dbReference type="ARBA" id="ARBA00022679"/>
    </source>
</evidence>
<comment type="catalytic activity">
    <reaction evidence="1">
        <text>ATP + protein L-histidine = ADP + protein N-phospho-L-histidine.</text>
        <dbReference type="EC" id="2.7.13.3"/>
    </reaction>
</comment>
<dbReference type="PANTHER" id="PTHR24421">
    <property type="entry name" value="NITRATE/NITRITE SENSOR PROTEIN NARX-RELATED"/>
    <property type="match status" value="1"/>
</dbReference>
<feature type="transmembrane region" description="Helical" evidence="9">
    <location>
        <begin position="134"/>
        <end position="154"/>
    </location>
</feature>
<dbReference type="CDD" id="cd16917">
    <property type="entry name" value="HATPase_UhpB-NarQ-NarX-like"/>
    <property type="match status" value="1"/>
</dbReference>
<dbReference type="PANTHER" id="PTHR24421:SF10">
    <property type="entry name" value="NITRATE_NITRITE SENSOR PROTEIN NARQ"/>
    <property type="match status" value="1"/>
</dbReference>